<dbReference type="PRINTS" id="PR00039">
    <property type="entry name" value="HTHLYSR"/>
</dbReference>
<dbReference type="Gene3D" id="1.10.10.10">
    <property type="entry name" value="Winged helix-like DNA-binding domain superfamily/Winged helix DNA-binding domain"/>
    <property type="match status" value="1"/>
</dbReference>
<dbReference type="RefSeq" id="WP_168876024.1">
    <property type="nucleotide sequence ID" value="NZ_JABAIM010000001.1"/>
</dbReference>
<dbReference type="AlphaFoldDB" id="A0A847SAQ1"/>
<dbReference type="GO" id="GO:0006351">
    <property type="term" value="P:DNA-templated transcription"/>
    <property type="evidence" value="ECO:0007669"/>
    <property type="project" value="TreeGrafter"/>
</dbReference>
<evidence type="ECO:0000256" key="3">
    <source>
        <dbReference type="ARBA" id="ARBA00023125"/>
    </source>
</evidence>
<dbReference type="GO" id="GO:0043565">
    <property type="term" value="F:sequence-specific DNA binding"/>
    <property type="evidence" value="ECO:0007669"/>
    <property type="project" value="TreeGrafter"/>
</dbReference>
<dbReference type="Pfam" id="PF03466">
    <property type="entry name" value="LysR_substrate"/>
    <property type="match status" value="1"/>
</dbReference>
<dbReference type="GO" id="GO:0003700">
    <property type="term" value="F:DNA-binding transcription factor activity"/>
    <property type="evidence" value="ECO:0007669"/>
    <property type="project" value="InterPro"/>
</dbReference>
<name>A0A847SAQ1_9NEIS</name>
<organism evidence="6 7">
    <name type="scientific">Leeia aquatica</name>
    <dbReference type="NCBI Taxonomy" id="2725557"/>
    <lineage>
        <taxon>Bacteria</taxon>
        <taxon>Pseudomonadati</taxon>
        <taxon>Pseudomonadota</taxon>
        <taxon>Betaproteobacteria</taxon>
        <taxon>Neisseriales</taxon>
        <taxon>Leeiaceae</taxon>
        <taxon>Leeia</taxon>
    </lineage>
</organism>
<sequence length="301" mass="33819">MQNRLPPLNALRAFEVAARHLSFAAAARELHVTNAAISHQIKSLEEALGVQLFMRQNNHILLTVAGETYLPKVREAFRTLRESTHQLLGIHSVTLRLAVRSAFCLMWLLPRLPRFYEAYPGIHLDIENEVDRNYLQYDLTIDYRPTGVPDYSVQQLLSTPLYPVCSPQWREQLQQPEDLMRVPVLHDRPLQGMPEYPDWQRWLAAAGCSTNLNPQGVTFATALMCQQAAVAGLGVALGQHALVESELESGRLVRALPELQAPIHLPYYLISPVTADENPGMAPFMRWLTAEAARSQTSLPG</sequence>
<protein>
    <submittedName>
        <fullName evidence="6">LysR family transcriptional regulator</fullName>
    </submittedName>
</protein>
<feature type="domain" description="HTH lysR-type" evidence="5">
    <location>
        <begin position="6"/>
        <end position="63"/>
    </location>
</feature>
<evidence type="ECO:0000313" key="6">
    <source>
        <dbReference type="EMBL" id="NLR74409.1"/>
    </source>
</evidence>
<accession>A0A847SAQ1</accession>
<evidence type="ECO:0000313" key="7">
    <source>
        <dbReference type="Proteomes" id="UP000587991"/>
    </source>
</evidence>
<gene>
    <name evidence="6" type="ORF">HF682_04495</name>
</gene>
<dbReference type="InterPro" id="IPR058163">
    <property type="entry name" value="LysR-type_TF_proteobact-type"/>
</dbReference>
<dbReference type="Gene3D" id="3.40.190.10">
    <property type="entry name" value="Periplasmic binding protein-like II"/>
    <property type="match status" value="2"/>
</dbReference>
<keyword evidence="7" id="KW-1185">Reference proteome</keyword>
<dbReference type="InterPro" id="IPR000847">
    <property type="entry name" value="LysR_HTH_N"/>
</dbReference>
<keyword evidence="2" id="KW-0805">Transcription regulation</keyword>
<dbReference type="PROSITE" id="PS50931">
    <property type="entry name" value="HTH_LYSR"/>
    <property type="match status" value="1"/>
</dbReference>
<dbReference type="InterPro" id="IPR036388">
    <property type="entry name" value="WH-like_DNA-bd_sf"/>
</dbReference>
<dbReference type="FunFam" id="1.10.10.10:FF:000038">
    <property type="entry name" value="Glycine cleavage system transcriptional activator"/>
    <property type="match status" value="1"/>
</dbReference>
<dbReference type="Proteomes" id="UP000587991">
    <property type="component" value="Unassembled WGS sequence"/>
</dbReference>
<dbReference type="SUPFAM" id="SSF46785">
    <property type="entry name" value="Winged helix' DNA-binding domain"/>
    <property type="match status" value="1"/>
</dbReference>
<dbReference type="InterPro" id="IPR005119">
    <property type="entry name" value="LysR_subst-bd"/>
</dbReference>
<comment type="caution">
    <text evidence="6">The sequence shown here is derived from an EMBL/GenBank/DDBJ whole genome shotgun (WGS) entry which is preliminary data.</text>
</comment>
<evidence type="ECO:0000256" key="4">
    <source>
        <dbReference type="ARBA" id="ARBA00023163"/>
    </source>
</evidence>
<evidence type="ECO:0000256" key="1">
    <source>
        <dbReference type="ARBA" id="ARBA00009437"/>
    </source>
</evidence>
<dbReference type="PANTHER" id="PTHR30537:SF74">
    <property type="entry name" value="HTH-TYPE TRANSCRIPTIONAL REGULATOR TRPI"/>
    <property type="match status" value="1"/>
</dbReference>
<proteinExistence type="inferred from homology"/>
<evidence type="ECO:0000256" key="2">
    <source>
        <dbReference type="ARBA" id="ARBA00023015"/>
    </source>
</evidence>
<reference evidence="6 7" key="1">
    <citation type="submission" date="2020-04" db="EMBL/GenBank/DDBJ databases">
        <title>Draft genome of Leeia sp. IMCC25680.</title>
        <authorList>
            <person name="Song J."/>
            <person name="Cho J.-C."/>
        </authorList>
    </citation>
    <scope>NUCLEOTIDE SEQUENCE [LARGE SCALE GENOMIC DNA]</scope>
    <source>
        <strain evidence="6 7">IMCC25680</strain>
    </source>
</reference>
<dbReference type="EMBL" id="JABAIM010000001">
    <property type="protein sequence ID" value="NLR74409.1"/>
    <property type="molecule type" value="Genomic_DNA"/>
</dbReference>
<dbReference type="InterPro" id="IPR036390">
    <property type="entry name" value="WH_DNA-bd_sf"/>
</dbReference>
<keyword evidence="3" id="KW-0238">DNA-binding</keyword>
<evidence type="ECO:0000259" key="5">
    <source>
        <dbReference type="PROSITE" id="PS50931"/>
    </source>
</evidence>
<dbReference type="SUPFAM" id="SSF53850">
    <property type="entry name" value="Periplasmic binding protein-like II"/>
    <property type="match status" value="1"/>
</dbReference>
<keyword evidence="4" id="KW-0804">Transcription</keyword>
<dbReference type="PANTHER" id="PTHR30537">
    <property type="entry name" value="HTH-TYPE TRANSCRIPTIONAL REGULATOR"/>
    <property type="match status" value="1"/>
</dbReference>
<comment type="similarity">
    <text evidence="1">Belongs to the LysR transcriptional regulatory family.</text>
</comment>
<dbReference type="Pfam" id="PF00126">
    <property type="entry name" value="HTH_1"/>
    <property type="match status" value="1"/>
</dbReference>